<dbReference type="Pfam" id="PF04993">
    <property type="entry name" value="TfoX_N"/>
    <property type="match status" value="1"/>
</dbReference>
<dbReference type="InterPro" id="IPR047525">
    <property type="entry name" value="TfoX-like"/>
</dbReference>
<feature type="transmembrane region" description="Helical" evidence="1">
    <location>
        <begin position="30"/>
        <end position="52"/>
    </location>
</feature>
<gene>
    <name evidence="3" type="ORF">CC99x_00149</name>
    <name evidence="4" type="ORF">CC99x_006175</name>
</gene>
<dbReference type="PANTHER" id="PTHR36121:SF1">
    <property type="entry name" value="PROTEIN SXY"/>
    <property type="match status" value="1"/>
</dbReference>
<comment type="caution">
    <text evidence="3">The sequence shown here is derived from an EMBL/GenBank/DDBJ whole genome shotgun (WGS) entry which is preliminary data.</text>
</comment>
<keyword evidence="1" id="KW-1133">Transmembrane helix</keyword>
<accession>A0A0Q9YV44</accession>
<dbReference type="Gene3D" id="3.30.1460.30">
    <property type="entry name" value="YgaC/TfoX-N like chaperone"/>
    <property type="match status" value="1"/>
</dbReference>
<proteinExistence type="predicted"/>
<reference evidence="3" key="1">
    <citation type="submission" date="2015-09" db="EMBL/GenBank/DDBJ databases">
        <title>Draft Genome Sequences of Two Novel Amoeba-resistant Intranuclear Bacteria, Candidatus Berkiella cookevillensis and Candidatus Berkiella aquae.</title>
        <authorList>
            <person name="Mehari Y.T."/>
            <person name="Arivett B.A."/>
            <person name="Farone A.L."/>
            <person name="Gunderson J.H."/>
            <person name="Farone M.B."/>
        </authorList>
    </citation>
    <scope>NUCLEOTIDE SEQUENCE [LARGE SCALE GENOMIC DNA]</scope>
    <source>
        <strain evidence="3">CC99</strain>
    </source>
</reference>
<dbReference type="AlphaFoldDB" id="A0A0Q9YV44"/>
<dbReference type="RefSeq" id="WP_057622632.1">
    <property type="nucleotide sequence ID" value="NZ_LKHV02000001.1"/>
</dbReference>
<feature type="domain" description="TfoX N-terminal" evidence="2">
    <location>
        <begin position="16"/>
        <end position="107"/>
    </location>
</feature>
<dbReference type="STRING" id="437022.CC99x_00149"/>
<name>A0A0Q9YV44_9GAMM</name>
<organism evidence="3">
    <name type="scientific">Candidatus Berkiella cookevillensis</name>
    <dbReference type="NCBI Taxonomy" id="437022"/>
    <lineage>
        <taxon>Bacteria</taxon>
        <taxon>Pseudomonadati</taxon>
        <taxon>Pseudomonadota</taxon>
        <taxon>Gammaproteobacteria</taxon>
        <taxon>Candidatus Berkiellales</taxon>
        <taxon>Candidatus Berkiellaceae</taxon>
        <taxon>Candidatus Berkiella</taxon>
    </lineage>
</organism>
<evidence type="ECO:0000313" key="5">
    <source>
        <dbReference type="Proteomes" id="UP000051494"/>
    </source>
</evidence>
<reference evidence="4" key="3">
    <citation type="submission" date="2021-06" db="EMBL/GenBank/DDBJ databases">
        <title>Genomic Description and Analysis of Intracellular Bacteria, Candidatus Berkiella cookevillensis and Candidatus Berkiella aquae.</title>
        <authorList>
            <person name="Kidane D.T."/>
            <person name="Mehari Y.T."/>
            <person name="Rice F.C."/>
            <person name="Arivett B.A."/>
            <person name="Farone A.L."/>
            <person name="Berk S.G."/>
            <person name="Farone M.B."/>
        </authorList>
    </citation>
    <scope>NUCLEOTIDE SEQUENCE</scope>
    <source>
        <strain evidence="4">CC99</strain>
    </source>
</reference>
<keyword evidence="1" id="KW-0472">Membrane</keyword>
<dbReference type="InterPro" id="IPR007076">
    <property type="entry name" value="TfoX_N"/>
</dbReference>
<evidence type="ECO:0000313" key="3">
    <source>
        <dbReference type="EMBL" id="KRG19928.1"/>
    </source>
</evidence>
<dbReference type="OrthoDB" id="8687154at2"/>
<dbReference type="EMBL" id="LKHV02000001">
    <property type="protein sequence ID" value="MCS5708492.1"/>
    <property type="molecule type" value="Genomic_DNA"/>
</dbReference>
<keyword evidence="5" id="KW-1185">Reference proteome</keyword>
<evidence type="ECO:0000259" key="2">
    <source>
        <dbReference type="Pfam" id="PF04993"/>
    </source>
</evidence>
<protein>
    <submittedName>
        <fullName evidence="4">TfoX/Sxy family protein</fullName>
    </submittedName>
</protein>
<evidence type="ECO:0000256" key="1">
    <source>
        <dbReference type="SAM" id="Phobius"/>
    </source>
</evidence>
<dbReference type="EMBL" id="LKHV01000001">
    <property type="protein sequence ID" value="KRG19928.1"/>
    <property type="molecule type" value="Genomic_DNA"/>
</dbReference>
<dbReference type="SUPFAM" id="SSF159894">
    <property type="entry name" value="YgaC/TfoX-N like"/>
    <property type="match status" value="1"/>
</dbReference>
<evidence type="ECO:0000313" key="4">
    <source>
        <dbReference type="EMBL" id="MCS5708492.1"/>
    </source>
</evidence>
<keyword evidence="1" id="KW-0812">Transmembrane</keyword>
<reference evidence="4" key="2">
    <citation type="journal article" date="2016" name="Genome Announc.">
        <title>Draft Genome Sequences of Two Novel Amoeba-Resistant Intranuclear Bacteria, 'Candidatus Berkiella cookevillensis' and 'Candidatus Berkiella aquae'.</title>
        <authorList>
            <person name="Mehari Y.T."/>
            <person name="Arivett B.A."/>
            <person name="Farone A.L."/>
            <person name="Gunderson J.H."/>
            <person name="Farone M.B."/>
        </authorList>
    </citation>
    <scope>NUCLEOTIDE SEQUENCE</scope>
    <source>
        <strain evidence="4">CC99</strain>
    </source>
</reference>
<sequence>MAVSNTEKEYAMYVVDLMQSIGPVYSKKMFGGYGIFLDGLMFGLIANSVLYLKADKATETDFTERGLEAFSYQKQGKIFKLGYFQAPEETLDNIGEMRDWANKAYSVAIRAANPKKKK</sequence>
<dbReference type="Proteomes" id="UP000051494">
    <property type="component" value="Unassembled WGS sequence"/>
</dbReference>
<dbReference type="PANTHER" id="PTHR36121">
    <property type="entry name" value="PROTEIN SXY"/>
    <property type="match status" value="1"/>
</dbReference>